<reference evidence="10 11" key="1">
    <citation type="journal article" date="2016" name="Nat. Commun.">
        <title>Thousands of microbial genomes shed light on interconnected biogeochemical processes in an aquifer system.</title>
        <authorList>
            <person name="Anantharaman K."/>
            <person name="Brown C.T."/>
            <person name="Hug L.A."/>
            <person name="Sharon I."/>
            <person name="Castelle C.J."/>
            <person name="Probst A.J."/>
            <person name="Thomas B.C."/>
            <person name="Singh A."/>
            <person name="Wilkins M.J."/>
            <person name="Karaoz U."/>
            <person name="Brodie E.L."/>
            <person name="Williams K.H."/>
            <person name="Hubbard S.S."/>
            <person name="Banfield J.F."/>
        </authorList>
    </citation>
    <scope>NUCLEOTIDE SEQUENCE [LARGE SCALE GENOMIC DNA]</scope>
</reference>
<gene>
    <name evidence="10" type="ORF">A2871_01975</name>
</gene>
<evidence type="ECO:0000313" key="10">
    <source>
        <dbReference type="EMBL" id="OGE18761.1"/>
    </source>
</evidence>
<dbReference type="GO" id="GO:0005737">
    <property type="term" value="C:cytoplasm"/>
    <property type="evidence" value="ECO:0007669"/>
    <property type="project" value="TreeGrafter"/>
</dbReference>
<dbReference type="EMBL" id="MFCR01000010">
    <property type="protein sequence ID" value="OGE18761.1"/>
    <property type="molecule type" value="Genomic_DNA"/>
</dbReference>
<dbReference type="GO" id="GO:0005524">
    <property type="term" value="F:ATP binding"/>
    <property type="evidence" value="ECO:0007669"/>
    <property type="project" value="UniProtKB-KW"/>
</dbReference>
<keyword evidence="4" id="KW-0436">Ligase</keyword>
<dbReference type="InterPro" id="IPR023434">
    <property type="entry name" value="Arginosuc_synth_type_1_subfam"/>
</dbReference>
<feature type="domain" description="Arginosuccinate synthase-like N-terminal" evidence="8">
    <location>
        <begin position="15"/>
        <end position="173"/>
    </location>
</feature>
<dbReference type="PROSITE" id="PS00564">
    <property type="entry name" value="ARGININOSUCCIN_SYN_1"/>
    <property type="match status" value="1"/>
</dbReference>
<evidence type="ECO:0000256" key="2">
    <source>
        <dbReference type="ARBA" id="ARBA00012286"/>
    </source>
</evidence>
<proteinExistence type="predicted"/>
<evidence type="ECO:0000259" key="9">
    <source>
        <dbReference type="Pfam" id="PF20979"/>
    </source>
</evidence>
<dbReference type="Pfam" id="PF00764">
    <property type="entry name" value="Arginosuc_synth"/>
    <property type="match status" value="1"/>
</dbReference>
<name>A0A1F5IQW5_9BACT</name>
<dbReference type="InterPro" id="IPR018223">
    <property type="entry name" value="Arginosuc_synth_CS"/>
</dbReference>
<evidence type="ECO:0000256" key="4">
    <source>
        <dbReference type="ARBA" id="ARBA00022598"/>
    </source>
</evidence>
<dbReference type="NCBIfam" id="TIGR00032">
    <property type="entry name" value="argG"/>
    <property type="match status" value="1"/>
</dbReference>
<organism evidence="10 11">
    <name type="scientific">Candidatus Daviesbacteria bacterium RIFCSPHIGHO2_01_FULL_41_23</name>
    <dbReference type="NCBI Taxonomy" id="1797764"/>
    <lineage>
        <taxon>Bacteria</taxon>
        <taxon>Candidatus Daviesiibacteriota</taxon>
    </lineage>
</organism>
<dbReference type="SUPFAM" id="SSF69864">
    <property type="entry name" value="Argininosuccinate synthetase, C-terminal domain"/>
    <property type="match status" value="1"/>
</dbReference>
<evidence type="ECO:0000256" key="7">
    <source>
        <dbReference type="ARBA" id="ARBA00022840"/>
    </source>
</evidence>
<dbReference type="Pfam" id="PF20979">
    <property type="entry name" value="Arginosuc_syn_C"/>
    <property type="match status" value="1"/>
</dbReference>
<accession>A0A1F5IQW5</accession>
<dbReference type="GO" id="GO:0006526">
    <property type="term" value="P:L-arginine biosynthetic process"/>
    <property type="evidence" value="ECO:0007669"/>
    <property type="project" value="UniProtKB-UniPathway"/>
</dbReference>
<comment type="caution">
    <text evidence="10">The sequence shown here is derived from an EMBL/GenBank/DDBJ whole genome shotgun (WGS) entry which is preliminary data.</text>
</comment>
<dbReference type="SUPFAM" id="SSF52402">
    <property type="entry name" value="Adenine nucleotide alpha hydrolases-like"/>
    <property type="match status" value="1"/>
</dbReference>
<dbReference type="Proteomes" id="UP000176336">
    <property type="component" value="Unassembled WGS sequence"/>
</dbReference>
<dbReference type="InterPro" id="IPR048267">
    <property type="entry name" value="Arginosuc_syn_N"/>
</dbReference>
<dbReference type="InterPro" id="IPR001518">
    <property type="entry name" value="Arginosuc_synth"/>
</dbReference>
<dbReference type="GO" id="GO:0004055">
    <property type="term" value="F:argininosuccinate synthase activity"/>
    <property type="evidence" value="ECO:0007669"/>
    <property type="project" value="UniProtKB-EC"/>
</dbReference>
<dbReference type="CDD" id="cd01999">
    <property type="entry name" value="ASS"/>
    <property type="match status" value="1"/>
</dbReference>
<keyword evidence="3" id="KW-0055">Arginine biosynthesis</keyword>
<dbReference type="InterPro" id="IPR024074">
    <property type="entry name" value="AS_cat/multimer_dom_body"/>
</dbReference>
<dbReference type="NCBIfam" id="NF001770">
    <property type="entry name" value="PRK00509.1"/>
    <property type="match status" value="1"/>
</dbReference>
<dbReference type="EC" id="6.3.4.5" evidence="2"/>
<dbReference type="Gene3D" id="3.90.1260.10">
    <property type="entry name" value="Argininosuccinate synthetase, chain A, domain 2"/>
    <property type="match status" value="1"/>
</dbReference>
<dbReference type="GO" id="GO:0000053">
    <property type="term" value="P:argininosuccinate metabolic process"/>
    <property type="evidence" value="ECO:0007669"/>
    <property type="project" value="TreeGrafter"/>
</dbReference>
<keyword evidence="5" id="KW-0028">Amino-acid biosynthesis</keyword>
<evidence type="ECO:0000313" key="11">
    <source>
        <dbReference type="Proteomes" id="UP000176336"/>
    </source>
</evidence>
<dbReference type="GO" id="GO:0000050">
    <property type="term" value="P:urea cycle"/>
    <property type="evidence" value="ECO:0007669"/>
    <property type="project" value="TreeGrafter"/>
</dbReference>
<dbReference type="InterPro" id="IPR048268">
    <property type="entry name" value="Arginosuc_syn_C"/>
</dbReference>
<sequence>MNKDVVNTLEKPISKVVLAFSGGLDTSYCVVYLKEQGYEVTTVTIDTGGFSKDEIDKIAAKAKLLGAKNHYFIDGKVELYNQFVSYIIKGNVLRGGIYPLCAGTERLVIAQELVKISKKVGAEYIAHGSTGAGNDQIRFDIALKILAPEIKVLTPIRDLGIKREDELRLLHQYNLDFPTNSNPYSINTGMLGVTIGGKETKGSWEVPPEEVYPGVTPLSKTPNEFKEYIISFKEGLPVAVNNKKMSGVEIFKYLTKIGGEFGIGKDIHLGDTILGIKGRVAFAAPAALILIKTHRELEKLVQTKWQIFWKEMLGNFYGNLLHEGLYFDPIMRDIESLINSSQKNVTGDVRVKLYKGNIIIEGCQSPYSLMNSEVAIYGEENMMWGGVDVEGFSKIYGLQSVLAAKIDQERTNEKN</sequence>
<dbReference type="AlphaFoldDB" id="A0A1F5IQW5"/>
<dbReference type="Gene3D" id="3.40.50.620">
    <property type="entry name" value="HUPs"/>
    <property type="match status" value="1"/>
</dbReference>
<protein>
    <recommendedName>
        <fullName evidence="2">argininosuccinate synthase</fullName>
        <ecNumber evidence="2">6.3.4.5</ecNumber>
    </recommendedName>
</protein>
<feature type="domain" description="Arginosuccinate synthase C-terminal" evidence="9">
    <location>
        <begin position="184"/>
        <end position="400"/>
    </location>
</feature>
<keyword evidence="7" id="KW-0067">ATP-binding</keyword>
<dbReference type="InterPro" id="IPR014729">
    <property type="entry name" value="Rossmann-like_a/b/a_fold"/>
</dbReference>
<evidence type="ECO:0000256" key="1">
    <source>
        <dbReference type="ARBA" id="ARBA00004967"/>
    </source>
</evidence>
<evidence type="ECO:0000256" key="6">
    <source>
        <dbReference type="ARBA" id="ARBA00022741"/>
    </source>
</evidence>
<dbReference type="UniPathway" id="UPA00068">
    <property type="reaction ID" value="UER00113"/>
</dbReference>
<evidence type="ECO:0000259" key="8">
    <source>
        <dbReference type="Pfam" id="PF00764"/>
    </source>
</evidence>
<comment type="pathway">
    <text evidence="1">Amino-acid biosynthesis; L-arginine biosynthesis; L-arginine from L-ornithine and carbamoyl phosphate: step 2/3.</text>
</comment>
<dbReference type="PANTHER" id="PTHR11587">
    <property type="entry name" value="ARGININOSUCCINATE SYNTHASE"/>
    <property type="match status" value="1"/>
</dbReference>
<evidence type="ECO:0000256" key="5">
    <source>
        <dbReference type="ARBA" id="ARBA00022605"/>
    </source>
</evidence>
<dbReference type="PANTHER" id="PTHR11587:SF2">
    <property type="entry name" value="ARGININOSUCCINATE SYNTHASE"/>
    <property type="match status" value="1"/>
</dbReference>
<keyword evidence="6" id="KW-0547">Nucleotide-binding</keyword>
<evidence type="ECO:0000256" key="3">
    <source>
        <dbReference type="ARBA" id="ARBA00022571"/>
    </source>
</evidence>